<dbReference type="SUPFAM" id="SSF53822">
    <property type="entry name" value="Periplasmic binding protein-like I"/>
    <property type="match status" value="1"/>
</dbReference>
<gene>
    <name evidence="6" type="ORF">GCM10023191_081970</name>
</gene>
<reference evidence="7" key="1">
    <citation type="journal article" date="2019" name="Int. J. Syst. Evol. Microbiol.">
        <title>The Global Catalogue of Microorganisms (GCM) 10K type strain sequencing project: providing services to taxonomists for standard genome sequencing and annotation.</title>
        <authorList>
            <consortium name="The Broad Institute Genomics Platform"/>
            <consortium name="The Broad Institute Genome Sequencing Center for Infectious Disease"/>
            <person name="Wu L."/>
            <person name="Ma J."/>
        </authorList>
    </citation>
    <scope>NUCLEOTIDE SEQUENCE [LARGE SCALE GENOMIC DNA]</scope>
    <source>
        <strain evidence="7">JCM 17933</strain>
    </source>
</reference>
<keyword evidence="3 4" id="KW-0732">Signal</keyword>
<evidence type="ECO:0000256" key="2">
    <source>
        <dbReference type="ARBA" id="ARBA00007639"/>
    </source>
</evidence>
<comment type="similarity">
    <text evidence="2">Belongs to the bacterial solute-binding protein 2 family.</text>
</comment>
<dbReference type="PIRSF" id="PIRSF500176">
    <property type="entry name" value="L_ASNase"/>
    <property type="match status" value="1"/>
</dbReference>
<dbReference type="PANTHER" id="PTHR46847:SF1">
    <property type="entry name" value="D-ALLOSE-BINDING PERIPLASMIC PROTEIN-RELATED"/>
    <property type="match status" value="1"/>
</dbReference>
<dbReference type="InterPro" id="IPR025997">
    <property type="entry name" value="SBP_2_dom"/>
</dbReference>
<evidence type="ECO:0000256" key="3">
    <source>
        <dbReference type="ARBA" id="ARBA00022729"/>
    </source>
</evidence>
<name>A0ABP8QZF7_9ACTN</name>
<dbReference type="Pfam" id="PF13407">
    <property type="entry name" value="Peripla_BP_4"/>
    <property type="match status" value="1"/>
</dbReference>
<dbReference type="EMBL" id="BAABHF010000048">
    <property type="protein sequence ID" value="GAA4514010.1"/>
    <property type="molecule type" value="Genomic_DNA"/>
</dbReference>
<accession>A0ABP8QZF7</accession>
<comment type="caution">
    <text evidence="6">The sequence shown here is derived from an EMBL/GenBank/DDBJ whole genome shotgun (WGS) entry which is preliminary data.</text>
</comment>
<evidence type="ECO:0000259" key="5">
    <source>
        <dbReference type="Pfam" id="PF13407"/>
    </source>
</evidence>
<dbReference type="Proteomes" id="UP001500503">
    <property type="component" value="Unassembled WGS sequence"/>
</dbReference>
<evidence type="ECO:0000313" key="6">
    <source>
        <dbReference type="EMBL" id="GAA4514010.1"/>
    </source>
</evidence>
<comment type="subcellular location">
    <subcellularLocation>
        <location evidence="1">Cell envelope</location>
    </subcellularLocation>
</comment>
<sequence length="394" mass="41833">MKAHRNPALSRFAVLASTAALVLAASACSTSRQVGGSNSAAAQDCGGKSTAQKQIDAVWQKAGANLGLSGLRPAETNVCQVDTSKYKKNGPYTIAYASQGPTNSWAMEADYFIKNEAAKQHAKLLYASANGDAGTQVNNIQDLLAQKPDALIVQPMGSSVVGQVRQAAQRDIPVVVCTGRLPDGTPGVVSTVGRSYELQGTLLATWLAKKINGKGRIAILSGIPGVPTTEYEYQAAKKVFAGYPGIQVVTRQYTHWSPTEAKKVAAQLAVRYPNLDGIWTDSGVSETGVIQAYQAAHQKIPPMTGDSSNAFLRAASTASGVQFAQSAYPPEQTRTCLDTAVSVLQGKKVANVVEVNSAVYTNAELAKYYRKDCTDNLWIPTELTMAEAKKLKVC</sequence>
<dbReference type="Gene3D" id="3.40.50.2300">
    <property type="match status" value="2"/>
</dbReference>
<dbReference type="RefSeq" id="WP_345473331.1">
    <property type="nucleotide sequence ID" value="NZ_BAABHF010000048.1"/>
</dbReference>
<dbReference type="InterPro" id="IPR006034">
    <property type="entry name" value="Asparaginase/glutaminase-like"/>
</dbReference>
<evidence type="ECO:0000256" key="1">
    <source>
        <dbReference type="ARBA" id="ARBA00004196"/>
    </source>
</evidence>
<organism evidence="6 7">
    <name type="scientific">Actinoallomurus oryzae</name>
    <dbReference type="NCBI Taxonomy" id="502180"/>
    <lineage>
        <taxon>Bacteria</taxon>
        <taxon>Bacillati</taxon>
        <taxon>Actinomycetota</taxon>
        <taxon>Actinomycetes</taxon>
        <taxon>Streptosporangiales</taxon>
        <taxon>Thermomonosporaceae</taxon>
        <taxon>Actinoallomurus</taxon>
    </lineage>
</organism>
<feature type="chain" id="PRO_5046178976" evidence="4">
    <location>
        <begin position="25"/>
        <end position="394"/>
    </location>
</feature>
<feature type="signal peptide" evidence="4">
    <location>
        <begin position="1"/>
        <end position="24"/>
    </location>
</feature>
<evidence type="ECO:0000313" key="7">
    <source>
        <dbReference type="Proteomes" id="UP001500503"/>
    </source>
</evidence>
<dbReference type="PROSITE" id="PS51257">
    <property type="entry name" value="PROKAR_LIPOPROTEIN"/>
    <property type="match status" value="1"/>
</dbReference>
<dbReference type="PIRSF" id="PIRSF001220">
    <property type="entry name" value="L-ASNase_gatD"/>
    <property type="match status" value="1"/>
</dbReference>
<evidence type="ECO:0000256" key="4">
    <source>
        <dbReference type="SAM" id="SignalP"/>
    </source>
</evidence>
<dbReference type="PANTHER" id="PTHR46847">
    <property type="entry name" value="D-ALLOSE-BINDING PERIPLASMIC PROTEIN-RELATED"/>
    <property type="match status" value="1"/>
</dbReference>
<protein>
    <submittedName>
        <fullName evidence="6">ABC transporter substrate-binding protein</fullName>
    </submittedName>
</protein>
<proteinExistence type="inferred from homology"/>
<keyword evidence="7" id="KW-1185">Reference proteome</keyword>
<feature type="domain" description="Periplasmic binding protein" evidence="5">
    <location>
        <begin position="94"/>
        <end position="348"/>
    </location>
</feature>
<dbReference type="InterPro" id="IPR028082">
    <property type="entry name" value="Peripla_BP_I"/>
</dbReference>